<proteinExistence type="predicted"/>
<sequence>MKSTGMISDSFPNENVRRFPLAAGNGTPEVKFRLVSPVPGLEMCKLGKKKKEGKEKNPIARKSW</sequence>
<reference evidence="1 2" key="1">
    <citation type="journal article" date="2024" name="Ann. Entomol. Soc. Am.">
        <title>Genomic analyses of the southern and eastern yellowjacket wasps (Hymenoptera: Vespidae) reveal evolutionary signatures of social life.</title>
        <authorList>
            <person name="Catto M.A."/>
            <person name="Caine P.B."/>
            <person name="Orr S.E."/>
            <person name="Hunt B.G."/>
            <person name="Goodisman M.A.D."/>
        </authorList>
    </citation>
    <scope>NUCLEOTIDE SEQUENCE [LARGE SCALE GENOMIC DNA]</scope>
    <source>
        <strain evidence="1">233</strain>
        <tissue evidence="1">Head and thorax</tissue>
    </source>
</reference>
<dbReference type="AlphaFoldDB" id="A0ABD2B3C9"/>
<name>A0ABD2B3C9_VESSQ</name>
<comment type="caution">
    <text evidence="1">The sequence shown here is derived from an EMBL/GenBank/DDBJ whole genome shotgun (WGS) entry which is preliminary data.</text>
</comment>
<organism evidence="1 2">
    <name type="scientific">Vespula squamosa</name>
    <name type="common">Southern yellow jacket</name>
    <name type="synonym">Wasp</name>
    <dbReference type="NCBI Taxonomy" id="30214"/>
    <lineage>
        <taxon>Eukaryota</taxon>
        <taxon>Metazoa</taxon>
        <taxon>Ecdysozoa</taxon>
        <taxon>Arthropoda</taxon>
        <taxon>Hexapoda</taxon>
        <taxon>Insecta</taxon>
        <taxon>Pterygota</taxon>
        <taxon>Neoptera</taxon>
        <taxon>Endopterygota</taxon>
        <taxon>Hymenoptera</taxon>
        <taxon>Apocrita</taxon>
        <taxon>Aculeata</taxon>
        <taxon>Vespoidea</taxon>
        <taxon>Vespidae</taxon>
        <taxon>Vespinae</taxon>
        <taxon>Vespula</taxon>
    </lineage>
</organism>
<gene>
    <name evidence="1" type="ORF">V1478_007439</name>
</gene>
<evidence type="ECO:0000313" key="2">
    <source>
        <dbReference type="Proteomes" id="UP001607302"/>
    </source>
</evidence>
<dbReference type="EMBL" id="JAUDFV010000133">
    <property type="protein sequence ID" value="KAL2727161.1"/>
    <property type="molecule type" value="Genomic_DNA"/>
</dbReference>
<protein>
    <submittedName>
        <fullName evidence="1">Uncharacterized protein</fullName>
    </submittedName>
</protein>
<dbReference type="Proteomes" id="UP001607302">
    <property type="component" value="Unassembled WGS sequence"/>
</dbReference>
<keyword evidence="2" id="KW-1185">Reference proteome</keyword>
<accession>A0ABD2B3C9</accession>
<evidence type="ECO:0000313" key="1">
    <source>
        <dbReference type="EMBL" id="KAL2727161.1"/>
    </source>
</evidence>